<dbReference type="Proteomes" id="UP000002009">
    <property type="component" value="Chromosome 4"/>
</dbReference>
<evidence type="ECO:0000313" key="3">
    <source>
        <dbReference type="Proteomes" id="UP000002009"/>
    </source>
</evidence>
<feature type="compositionally biased region" description="Pro residues" evidence="1">
    <location>
        <begin position="54"/>
        <end position="65"/>
    </location>
</feature>
<sequence>MNDFYRTERSSSLTRSLGGAHVSMLGLEDYGSGSDDDSGAEDGGGRVTLVRHSPSPPPEPAPEPAPLDLTSRLPAPRVTTGSLFASVPKPGKTKGAAAEDNGGRRRVVTLKPAPAAAAALGPDSDDDDDDRAAKRRRTAPTGGAGLRATLPKPKNALGAGGPAGGLELGAPGLGAGGGGAQLDLGAAGDTAGHRGHAGPEPSNLAPHPSTLYAVDESGAYAYDADAQARYHAEYARYYGHHPHQGGPSGGELSGGGVGLEEAGRDTAAGAGGPGSFDVDAVMRRAGVDGSTVRGISAAELRASGGDRIRESATTGLAFDDEYRDKLTREAGHAPSLVHKSKNQIGSLLYNAKQAELKIMEGRLQGVSHKAQARQKYGW</sequence>
<dbReference type="RefSeq" id="XP_002501472.1">
    <property type="nucleotide sequence ID" value="XM_002501426.1"/>
</dbReference>
<feature type="region of interest" description="Disordered" evidence="1">
    <location>
        <begin position="184"/>
        <end position="210"/>
    </location>
</feature>
<accession>C1E4J2</accession>
<name>C1E4J2_MICCC</name>
<dbReference type="EMBL" id="CP001325">
    <property type="protein sequence ID" value="ACO62730.1"/>
    <property type="molecule type" value="Genomic_DNA"/>
</dbReference>
<feature type="compositionally biased region" description="Gly residues" evidence="1">
    <location>
        <begin position="246"/>
        <end position="258"/>
    </location>
</feature>
<dbReference type="PANTHER" id="PTHR13621">
    <property type="entry name" value="PROLINE-RICH PROTEIN PRCC"/>
    <property type="match status" value="1"/>
</dbReference>
<feature type="compositionally biased region" description="Low complexity" evidence="1">
    <location>
        <begin position="109"/>
        <end position="122"/>
    </location>
</feature>
<evidence type="ECO:0000256" key="1">
    <source>
        <dbReference type="SAM" id="MobiDB-lite"/>
    </source>
</evidence>
<keyword evidence="3" id="KW-1185">Reference proteome</keyword>
<proteinExistence type="predicted"/>
<dbReference type="InterPro" id="IPR018800">
    <property type="entry name" value="PRCC"/>
</dbReference>
<evidence type="ECO:0008006" key="4">
    <source>
        <dbReference type="Google" id="ProtNLM"/>
    </source>
</evidence>
<evidence type="ECO:0000313" key="2">
    <source>
        <dbReference type="EMBL" id="ACO62730.1"/>
    </source>
</evidence>
<dbReference type="KEGG" id="mis:MICPUN_113676"/>
<organism evidence="2 3">
    <name type="scientific">Micromonas commoda (strain RCC299 / NOUM17 / CCMP2709)</name>
    <name type="common">Picoplanktonic green alga</name>
    <dbReference type="NCBI Taxonomy" id="296587"/>
    <lineage>
        <taxon>Eukaryota</taxon>
        <taxon>Viridiplantae</taxon>
        <taxon>Chlorophyta</taxon>
        <taxon>Mamiellophyceae</taxon>
        <taxon>Mamiellales</taxon>
        <taxon>Mamiellaceae</taxon>
        <taxon>Micromonas</taxon>
    </lineage>
</organism>
<feature type="region of interest" description="Disordered" evidence="1">
    <location>
        <begin position="25"/>
        <end position="163"/>
    </location>
</feature>
<reference evidence="2 3" key="1">
    <citation type="journal article" date="2009" name="Science">
        <title>Green evolution and dynamic adaptations revealed by genomes of the marine picoeukaryotes Micromonas.</title>
        <authorList>
            <person name="Worden A.Z."/>
            <person name="Lee J.H."/>
            <person name="Mock T."/>
            <person name="Rouze P."/>
            <person name="Simmons M.P."/>
            <person name="Aerts A.L."/>
            <person name="Allen A.E."/>
            <person name="Cuvelier M.L."/>
            <person name="Derelle E."/>
            <person name="Everett M.V."/>
            <person name="Foulon E."/>
            <person name="Grimwood J."/>
            <person name="Gundlach H."/>
            <person name="Henrissat B."/>
            <person name="Napoli C."/>
            <person name="McDonald S.M."/>
            <person name="Parker M.S."/>
            <person name="Rombauts S."/>
            <person name="Salamov A."/>
            <person name="Von Dassow P."/>
            <person name="Badger J.H."/>
            <person name="Coutinho P.M."/>
            <person name="Demir E."/>
            <person name="Dubchak I."/>
            <person name="Gentemann C."/>
            <person name="Eikrem W."/>
            <person name="Gready J.E."/>
            <person name="John U."/>
            <person name="Lanier W."/>
            <person name="Lindquist E.A."/>
            <person name="Lucas S."/>
            <person name="Mayer K.F."/>
            <person name="Moreau H."/>
            <person name="Not F."/>
            <person name="Otillar R."/>
            <person name="Panaud O."/>
            <person name="Pangilinan J."/>
            <person name="Paulsen I."/>
            <person name="Piegu B."/>
            <person name="Poliakov A."/>
            <person name="Robbens S."/>
            <person name="Schmutz J."/>
            <person name="Toulza E."/>
            <person name="Wyss T."/>
            <person name="Zelensky A."/>
            <person name="Zhou K."/>
            <person name="Armbrust E.V."/>
            <person name="Bhattacharya D."/>
            <person name="Goodenough U.W."/>
            <person name="Van de Peer Y."/>
            <person name="Grigoriev I.V."/>
        </authorList>
    </citation>
    <scope>NUCLEOTIDE SEQUENCE [LARGE SCALE GENOMIC DNA]</scope>
    <source>
        <strain evidence="3">RCC299 / NOUM17</strain>
    </source>
</reference>
<dbReference type="STRING" id="296587.C1E4J2"/>
<dbReference type="InParanoid" id="C1E4J2"/>
<dbReference type="GeneID" id="8243155"/>
<protein>
    <recommendedName>
        <fullName evidence="4">Mitotic checkpoint regulator, MAD2B-interacting-domain-containing protein</fullName>
    </recommendedName>
</protein>
<dbReference type="PANTHER" id="PTHR13621:SF2">
    <property type="entry name" value="PROLINE-RICH PROTEIN PRCC"/>
    <property type="match status" value="1"/>
</dbReference>
<dbReference type="GO" id="GO:0005634">
    <property type="term" value="C:nucleus"/>
    <property type="evidence" value="ECO:0007669"/>
    <property type="project" value="TreeGrafter"/>
</dbReference>
<dbReference type="OMA" id="QEQPSFN"/>
<dbReference type="eggNOG" id="KOG3903">
    <property type="taxonomic scope" value="Eukaryota"/>
</dbReference>
<gene>
    <name evidence="2" type="ORF">MICPUN_113676</name>
</gene>
<feature type="region of interest" description="Disordered" evidence="1">
    <location>
        <begin position="241"/>
        <end position="274"/>
    </location>
</feature>
<dbReference type="AlphaFoldDB" id="C1E4J2"/>